<name>A0A5J9SY32_9POAL</name>
<sequence length="106" mass="11207">MATSICNFPAGDLFDWTATPVKGNSSIESSAPSSGTHHQEVGASTSSVDQDVLNCTGCQILREVLHSNGSETTKLCLHGAAGLFYHATLEVYLANSESVINRISNH</sequence>
<feature type="non-terminal residue" evidence="2">
    <location>
        <position position="1"/>
    </location>
</feature>
<gene>
    <name evidence="2" type="ORF">EJB05_50479</name>
</gene>
<dbReference type="OrthoDB" id="6270329at2759"/>
<evidence type="ECO:0000256" key="1">
    <source>
        <dbReference type="SAM" id="MobiDB-lite"/>
    </source>
</evidence>
<evidence type="ECO:0000313" key="2">
    <source>
        <dbReference type="EMBL" id="TVU03968.1"/>
    </source>
</evidence>
<dbReference type="Gramene" id="TVU03968">
    <property type="protein sequence ID" value="TVU03968"/>
    <property type="gene ID" value="EJB05_50479"/>
</dbReference>
<reference evidence="2 3" key="1">
    <citation type="journal article" date="2019" name="Sci. Rep.">
        <title>A high-quality genome of Eragrostis curvula grass provides insights into Poaceae evolution and supports new strategies to enhance forage quality.</title>
        <authorList>
            <person name="Carballo J."/>
            <person name="Santos B.A.C.M."/>
            <person name="Zappacosta D."/>
            <person name="Garbus I."/>
            <person name="Selva J.P."/>
            <person name="Gallo C.A."/>
            <person name="Diaz A."/>
            <person name="Albertini E."/>
            <person name="Caccamo M."/>
            <person name="Echenique V."/>
        </authorList>
    </citation>
    <scope>NUCLEOTIDE SEQUENCE [LARGE SCALE GENOMIC DNA]</scope>
    <source>
        <strain evidence="3">cv. Victoria</strain>
        <tissue evidence="2">Leaf</tissue>
    </source>
</reference>
<dbReference type="Proteomes" id="UP000324897">
    <property type="component" value="Unassembled WGS sequence"/>
</dbReference>
<accession>A0A5J9SY32</accession>
<comment type="caution">
    <text evidence="2">The sequence shown here is derived from an EMBL/GenBank/DDBJ whole genome shotgun (WGS) entry which is preliminary data.</text>
</comment>
<dbReference type="AlphaFoldDB" id="A0A5J9SY32"/>
<protein>
    <submittedName>
        <fullName evidence="2">Uncharacterized protein</fullName>
    </submittedName>
</protein>
<feature type="region of interest" description="Disordered" evidence="1">
    <location>
        <begin position="24"/>
        <end position="46"/>
    </location>
</feature>
<keyword evidence="3" id="KW-1185">Reference proteome</keyword>
<evidence type="ECO:0000313" key="3">
    <source>
        <dbReference type="Proteomes" id="UP000324897"/>
    </source>
</evidence>
<organism evidence="2 3">
    <name type="scientific">Eragrostis curvula</name>
    <name type="common">weeping love grass</name>
    <dbReference type="NCBI Taxonomy" id="38414"/>
    <lineage>
        <taxon>Eukaryota</taxon>
        <taxon>Viridiplantae</taxon>
        <taxon>Streptophyta</taxon>
        <taxon>Embryophyta</taxon>
        <taxon>Tracheophyta</taxon>
        <taxon>Spermatophyta</taxon>
        <taxon>Magnoliopsida</taxon>
        <taxon>Liliopsida</taxon>
        <taxon>Poales</taxon>
        <taxon>Poaceae</taxon>
        <taxon>PACMAD clade</taxon>
        <taxon>Chloridoideae</taxon>
        <taxon>Eragrostideae</taxon>
        <taxon>Eragrostidinae</taxon>
        <taxon>Eragrostis</taxon>
    </lineage>
</organism>
<dbReference type="EMBL" id="RWGY01000124">
    <property type="protein sequence ID" value="TVU03968.1"/>
    <property type="molecule type" value="Genomic_DNA"/>
</dbReference>
<proteinExistence type="predicted"/>